<sequence>MYLFPAEIGTNQKIHNGHSSRAKLRLSQTSPNETLTLTSPSPIAIAVLLSDHGALHAITAKKMREDYMGETRIDVKLVSTEESWMSPIWVSTYLESGKDRAQIYLNREVNFKGERVRQGGKEVNSGE</sequence>
<gene>
    <name evidence="1" type="ORF">Scep_006285</name>
</gene>
<accession>A0AAP0K9G6</accession>
<evidence type="ECO:0000313" key="2">
    <source>
        <dbReference type="Proteomes" id="UP001419268"/>
    </source>
</evidence>
<evidence type="ECO:0000313" key="1">
    <source>
        <dbReference type="EMBL" id="KAK9147528.1"/>
    </source>
</evidence>
<dbReference type="EMBL" id="JBBNAG010000003">
    <property type="protein sequence ID" value="KAK9147528.1"/>
    <property type="molecule type" value="Genomic_DNA"/>
</dbReference>
<protein>
    <submittedName>
        <fullName evidence="1">Uncharacterized protein</fullName>
    </submittedName>
</protein>
<dbReference type="AlphaFoldDB" id="A0AAP0K9G6"/>
<dbReference type="Proteomes" id="UP001419268">
    <property type="component" value="Unassembled WGS sequence"/>
</dbReference>
<organism evidence="1 2">
    <name type="scientific">Stephania cephalantha</name>
    <dbReference type="NCBI Taxonomy" id="152367"/>
    <lineage>
        <taxon>Eukaryota</taxon>
        <taxon>Viridiplantae</taxon>
        <taxon>Streptophyta</taxon>
        <taxon>Embryophyta</taxon>
        <taxon>Tracheophyta</taxon>
        <taxon>Spermatophyta</taxon>
        <taxon>Magnoliopsida</taxon>
        <taxon>Ranunculales</taxon>
        <taxon>Menispermaceae</taxon>
        <taxon>Menispermoideae</taxon>
        <taxon>Cissampelideae</taxon>
        <taxon>Stephania</taxon>
    </lineage>
</organism>
<reference evidence="1 2" key="1">
    <citation type="submission" date="2024-01" db="EMBL/GenBank/DDBJ databases">
        <title>Genome assemblies of Stephania.</title>
        <authorList>
            <person name="Yang L."/>
        </authorList>
    </citation>
    <scope>NUCLEOTIDE SEQUENCE [LARGE SCALE GENOMIC DNA]</scope>
    <source>
        <strain evidence="1">JXDWG</strain>
        <tissue evidence="1">Leaf</tissue>
    </source>
</reference>
<proteinExistence type="predicted"/>
<keyword evidence="2" id="KW-1185">Reference proteome</keyword>
<name>A0AAP0K9G6_9MAGN</name>
<comment type="caution">
    <text evidence="1">The sequence shown here is derived from an EMBL/GenBank/DDBJ whole genome shotgun (WGS) entry which is preliminary data.</text>
</comment>